<proteinExistence type="predicted"/>
<keyword evidence="3" id="KW-1185">Reference proteome</keyword>
<dbReference type="EMBL" id="JAYKXN010000006">
    <property type="protein sequence ID" value="KAK7280521.1"/>
    <property type="molecule type" value="Genomic_DNA"/>
</dbReference>
<organism evidence="2 3">
    <name type="scientific">Clitoria ternatea</name>
    <name type="common">Butterfly pea</name>
    <dbReference type="NCBI Taxonomy" id="43366"/>
    <lineage>
        <taxon>Eukaryota</taxon>
        <taxon>Viridiplantae</taxon>
        <taxon>Streptophyta</taxon>
        <taxon>Embryophyta</taxon>
        <taxon>Tracheophyta</taxon>
        <taxon>Spermatophyta</taxon>
        <taxon>Magnoliopsida</taxon>
        <taxon>eudicotyledons</taxon>
        <taxon>Gunneridae</taxon>
        <taxon>Pentapetalae</taxon>
        <taxon>rosids</taxon>
        <taxon>fabids</taxon>
        <taxon>Fabales</taxon>
        <taxon>Fabaceae</taxon>
        <taxon>Papilionoideae</taxon>
        <taxon>50 kb inversion clade</taxon>
        <taxon>NPAAA clade</taxon>
        <taxon>indigoferoid/millettioid clade</taxon>
        <taxon>Phaseoleae</taxon>
        <taxon>Clitoria</taxon>
    </lineage>
</organism>
<protein>
    <recommendedName>
        <fullName evidence="1">GIR1-like zinc ribbon domain-containing protein</fullName>
    </recommendedName>
</protein>
<evidence type="ECO:0000313" key="3">
    <source>
        <dbReference type="Proteomes" id="UP001359559"/>
    </source>
</evidence>
<dbReference type="InterPro" id="IPR056440">
    <property type="entry name" value="Zn-ribbon_GIR1"/>
</dbReference>
<reference evidence="2 3" key="1">
    <citation type="submission" date="2024-01" db="EMBL/GenBank/DDBJ databases">
        <title>The genomes of 5 underutilized Papilionoideae crops provide insights into root nodulation and disease resistance.</title>
        <authorList>
            <person name="Yuan L."/>
        </authorList>
    </citation>
    <scope>NUCLEOTIDE SEQUENCE [LARGE SCALE GENOMIC DNA]</scope>
    <source>
        <strain evidence="2">LY-2023</strain>
        <tissue evidence="2">Leaf</tissue>
    </source>
</reference>
<evidence type="ECO:0000259" key="1">
    <source>
        <dbReference type="Pfam" id="PF24747"/>
    </source>
</evidence>
<sequence>MNETEMNDRRSYLNLDLSLKLSLPNSNSGNLPKALKPITAQGALPSLTHGASYLSSVLDINGSIGEFPSLIAMGCTCCLMYVMVPKAEITCPNCKNSKLVDKF</sequence>
<comment type="caution">
    <text evidence="2">The sequence shown here is derived from an EMBL/GenBank/DDBJ whole genome shotgun (WGS) entry which is preliminary data.</text>
</comment>
<name>A0AAN9FT09_CLITE</name>
<accession>A0AAN9FT09</accession>
<gene>
    <name evidence="2" type="ORF">RJT34_25585</name>
</gene>
<feature type="domain" description="GIR1-like zinc ribbon" evidence="1">
    <location>
        <begin position="69"/>
        <end position="101"/>
    </location>
</feature>
<dbReference type="AlphaFoldDB" id="A0AAN9FT09"/>
<dbReference type="Pfam" id="PF24747">
    <property type="entry name" value="Zn-ribbon_GIR1"/>
    <property type="match status" value="1"/>
</dbReference>
<dbReference type="Proteomes" id="UP001359559">
    <property type="component" value="Unassembled WGS sequence"/>
</dbReference>
<evidence type="ECO:0000313" key="2">
    <source>
        <dbReference type="EMBL" id="KAK7280521.1"/>
    </source>
</evidence>